<dbReference type="InterPro" id="IPR019593">
    <property type="entry name" value="Spore_coat_protein_Z/Y"/>
</dbReference>
<evidence type="ECO:0000313" key="1">
    <source>
        <dbReference type="EMBL" id="AXI08803.1"/>
    </source>
</evidence>
<sequence>MGCGKDFDTGNCVADILKEIVEAQNDIVENCCDTGCEQSINDLLGETDNGNGLDTVPVILYNKDGSPFKGFGAPKEHHKIGEIVASFIFRVKKVFDDNCAVLELLLSDGETCGHDHLKDPTDQNTKHLEATGICITVNLDCFCHVTCLPAINAFR</sequence>
<reference evidence="2" key="1">
    <citation type="submission" date="2017-11" db="EMBL/GenBank/DDBJ databases">
        <authorList>
            <person name="Zhu W."/>
        </authorList>
    </citation>
    <scope>NUCLEOTIDE SEQUENCE [LARGE SCALE GENOMIC DNA]</scope>
    <source>
        <strain evidence="2">160</strain>
    </source>
</reference>
<dbReference type="KEGG" id="ocn:CUC15_07675"/>
<dbReference type="Pfam" id="PF10612">
    <property type="entry name" value="Spore-coat_CotZ"/>
    <property type="match status" value="1"/>
</dbReference>
<organism evidence="1 2">
    <name type="scientific">Oceanobacillus zhaokaii</name>
    <dbReference type="NCBI Taxonomy" id="2052660"/>
    <lineage>
        <taxon>Bacteria</taxon>
        <taxon>Bacillati</taxon>
        <taxon>Bacillota</taxon>
        <taxon>Bacilli</taxon>
        <taxon>Bacillales</taxon>
        <taxon>Bacillaceae</taxon>
        <taxon>Oceanobacillus</taxon>
    </lineage>
</organism>
<keyword evidence="1" id="KW-0946">Virion</keyword>
<evidence type="ECO:0000313" key="2">
    <source>
        <dbReference type="Proteomes" id="UP000253908"/>
    </source>
</evidence>
<dbReference type="AlphaFoldDB" id="A0A345PFM3"/>
<accession>A0A345PFM3</accession>
<keyword evidence="2" id="KW-1185">Reference proteome</keyword>
<dbReference type="RefSeq" id="WP_114916100.1">
    <property type="nucleotide sequence ID" value="NZ_CP024848.1"/>
</dbReference>
<dbReference type="EMBL" id="CP024848">
    <property type="protein sequence ID" value="AXI08803.1"/>
    <property type="molecule type" value="Genomic_DNA"/>
</dbReference>
<protein>
    <submittedName>
        <fullName evidence="1">Spore coat protein</fullName>
    </submittedName>
</protein>
<gene>
    <name evidence="1" type="ORF">CUC15_07675</name>
</gene>
<keyword evidence="1" id="KW-0167">Capsid protein</keyword>
<dbReference type="OrthoDB" id="1655185at2"/>
<name>A0A345PFM3_9BACI</name>
<dbReference type="Proteomes" id="UP000253908">
    <property type="component" value="Chromosome"/>
</dbReference>
<proteinExistence type="predicted"/>